<dbReference type="STRING" id="1797724.A3A48_00880"/>
<dbReference type="Pfam" id="PF21956">
    <property type="entry name" value="DUF6922"/>
    <property type="match status" value="1"/>
</dbReference>
<comment type="caution">
    <text evidence="2">The sequence shown here is derived from an EMBL/GenBank/DDBJ whole genome shotgun (WGS) entry which is preliminary data.</text>
</comment>
<dbReference type="Proteomes" id="UP000178336">
    <property type="component" value="Unassembled WGS sequence"/>
</dbReference>
<name>A0A1F5GTF6_9BACT</name>
<organism evidence="2 3">
    <name type="scientific">Candidatus Curtissbacteria bacterium RIFCSPLOWO2_01_FULL_37_9</name>
    <dbReference type="NCBI Taxonomy" id="1797724"/>
    <lineage>
        <taxon>Bacteria</taxon>
        <taxon>Candidatus Curtissiibacteriota</taxon>
    </lineage>
</organism>
<protein>
    <recommendedName>
        <fullName evidence="1">DUF6922 domain-containing protein</fullName>
    </recommendedName>
</protein>
<gene>
    <name evidence="2" type="ORF">A3A48_00880</name>
</gene>
<dbReference type="EMBL" id="MFBN01000026">
    <property type="protein sequence ID" value="OGD95128.1"/>
    <property type="molecule type" value="Genomic_DNA"/>
</dbReference>
<dbReference type="AlphaFoldDB" id="A0A1F5GTF6"/>
<reference evidence="2 3" key="1">
    <citation type="journal article" date="2016" name="Nat. Commun.">
        <title>Thousands of microbial genomes shed light on interconnected biogeochemical processes in an aquifer system.</title>
        <authorList>
            <person name="Anantharaman K."/>
            <person name="Brown C.T."/>
            <person name="Hug L.A."/>
            <person name="Sharon I."/>
            <person name="Castelle C.J."/>
            <person name="Probst A.J."/>
            <person name="Thomas B.C."/>
            <person name="Singh A."/>
            <person name="Wilkins M.J."/>
            <person name="Karaoz U."/>
            <person name="Brodie E.L."/>
            <person name="Williams K.H."/>
            <person name="Hubbard S.S."/>
            <person name="Banfield J.F."/>
        </authorList>
    </citation>
    <scope>NUCLEOTIDE SEQUENCE [LARGE SCALE GENOMIC DNA]</scope>
</reference>
<feature type="domain" description="DUF6922" evidence="1">
    <location>
        <begin position="14"/>
        <end position="57"/>
    </location>
</feature>
<proteinExistence type="predicted"/>
<dbReference type="InterPro" id="IPR053830">
    <property type="entry name" value="DUF6922"/>
</dbReference>
<evidence type="ECO:0000313" key="3">
    <source>
        <dbReference type="Proteomes" id="UP000178336"/>
    </source>
</evidence>
<sequence>MALPKFLQSCLASYDLSKMDKKRDKKLIITEILNKGDDRAIRWLGANYTLQEIKEVVSSPIRGMWLSETLTYWLKILDLKLPEDVLKRSVLNLSP</sequence>
<evidence type="ECO:0000313" key="2">
    <source>
        <dbReference type="EMBL" id="OGD95128.1"/>
    </source>
</evidence>
<accession>A0A1F5GTF6</accession>
<evidence type="ECO:0000259" key="1">
    <source>
        <dbReference type="Pfam" id="PF21956"/>
    </source>
</evidence>